<feature type="signal peptide" evidence="2">
    <location>
        <begin position="1"/>
        <end position="22"/>
    </location>
</feature>
<keyword evidence="1 2" id="KW-0732">Signal</keyword>
<dbReference type="Proteomes" id="UP000295636">
    <property type="component" value="Unassembled WGS sequence"/>
</dbReference>
<evidence type="ECO:0000256" key="1">
    <source>
        <dbReference type="ARBA" id="ARBA00022729"/>
    </source>
</evidence>
<evidence type="ECO:0000313" key="4">
    <source>
        <dbReference type="Proteomes" id="UP000295636"/>
    </source>
</evidence>
<dbReference type="EMBL" id="SMRT01000019">
    <property type="protein sequence ID" value="TDF92781.1"/>
    <property type="molecule type" value="Genomic_DNA"/>
</dbReference>
<dbReference type="OrthoDB" id="2650856at2"/>
<dbReference type="InterPro" id="IPR050490">
    <property type="entry name" value="Bact_solute-bd_prot1"/>
</dbReference>
<evidence type="ECO:0000313" key="3">
    <source>
        <dbReference type="EMBL" id="TDF92781.1"/>
    </source>
</evidence>
<proteinExistence type="predicted"/>
<feature type="chain" id="PRO_5020405717" evidence="2">
    <location>
        <begin position="23"/>
        <end position="508"/>
    </location>
</feature>
<sequence>MNNGLFNKGVTGTILLASLVSAATGCTAEKTGSAPAPGTTGQSTAPAAPVKITMLSQYETPEPPGANNPVVRKIEELTNTKLDITWVLNSNYTDKLNVTIASNDLPQAVLVVNPQDSVIVNAAVSGFFWDVEPFLKDYPNLSKLDKDTLNNTRINGKIYGLYRGRYPERIILYYRHDWLTNVGIKEAPKNVEEYYQMLKAFTFNDPNKSGKQDTRGITEDKTFGTYTFPLLFGAPNGWGYINNQVIPEQMTKEYMDYLKFFKKLYDEKILNQDFATAPQKKPTDDFMQGVIGVRGTTLENYRNEYYYNAAKVFPGGEVRAIPALVSTTGQKRVQKGPGFLGMYMFPKSSVKTEAELRQILTYFDRMYDDKLVKTVMLGVEGVHYQEESGGAVKILDETKYSKEVVPVVHLASRIDLINNGSPLAKEAIAALEEIKKYGVADATAGLNLSDAGKKKLSTIKNILDDARIKFVMGVIDEAGYKKEVDKWLQMGGNDIIKEYTELYNKYKK</sequence>
<gene>
    <name evidence="3" type="ORF">E1757_29135</name>
</gene>
<dbReference type="PANTHER" id="PTHR43649:SF33">
    <property type="entry name" value="POLYGALACTURONAN_RHAMNOGALACTURONAN-BINDING PROTEIN YTCQ"/>
    <property type="match status" value="1"/>
</dbReference>
<reference evidence="3 4" key="1">
    <citation type="submission" date="2019-03" db="EMBL/GenBank/DDBJ databases">
        <title>This is whole genome sequence of Paenibacillus sp MS74 strain.</title>
        <authorList>
            <person name="Trinh H.N."/>
        </authorList>
    </citation>
    <scope>NUCLEOTIDE SEQUENCE [LARGE SCALE GENOMIC DNA]</scope>
    <source>
        <strain evidence="3 4">MS74</strain>
    </source>
</reference>
<dbReference type="RefSeq" id="WP_133234867.1">
    <property type="nucleotide sequence ID" value="NZ_SMRT01000019.1"/>
</dbReference>
<accession>A0A4R5KC42</accession>
<keyword evidence="4" id="KW-1185">Reference proteome</keyword>
<dbReference type="PANTHER" id="PTHR43649">
    <property type="entry name" value="ARABINOSE-BINDING PROTEIN-RELATED"/>
    <property type="match status" value="1"/>
</dbReference>
<comment type="caution">
    <text evidence="3">The sequence shown here is derived from an EMBL/GenBank/DDBJ whole genome shotgun (WGS) entry which is preliminary data.</text>
</comment>
<dbReference type="Gene3D" id="3.40.190.10">
    <property type="entry name" value="Periplasmic binding protein-like II"/>
    <property type="match status" value="2"/>
</dbReference>
<evidence type="ECO:0000256" key="2">
    <source>
        <dbReference type="SAM" id="SignalP"/>
    </source>
</evidence>
<dbReference type="AlphaFoldDB" id="A0A4R5KC42"/>
<protein>
    <submittedName>
        <fullName evidence="3">Extracellular solute-binding protein</fullName>
    </submittedName>
</protein>
<name>A0A4R5KC42_9BACL</name>
<dbReference type="SUPFAM" id="SSF53850">
    <property type="entry name" value="Periplasmic binding protein-like II"/>
    <property type="match status" value="1"/>
</dbReference>
<organism evidence="3 4">
    <name type="scientific">Paenibacillus piri</name>
    <dbReference type="NCBI Taxonomy" id="2547395"/>
    <lineage>
        <taxon>Bacteria</taxon>
        <taxon>Bacillati</taxon>
        <taxon>Bacillota</taxon>
        <taxon>Bacilli</taxon>
        <taxon>Bacillales</taxon>
        <taxon>Paenibacillaceae</taxon>
        <taxon>Paenibacillus</taxon>
    </lineage>
</organism>